<keyword evidence="2" id="KW-0012">Acyltransferase</keyword>
<dbReference type="PROSITE" id="PS51186">
    <property type="entry name" value="GNAT"/>
    <property type="match status" value="1"/>
</dbReference>
<feature type="domain" description="N-acetyltransferase" evidence="3">
    <location>
        <begin position="9"/>
        <end position="161"/>
    </location>
</feature>
<dbReference type="PATRIC" id="fig|1698261.3.peg.309"/>
<dbReference type="AlphaFoldDB" id="A0A133U6V8"/>
<protein>
    <recommendedName>
        <fullName evidence="3">N-acetyltransferase domain-containing protein</fullName>
    </recommendedName>
</protein>
<proteinExistence type="predicted"/>
<dbReference type="PANTHER" id="PTHR42919:SF8">
    <property type="entry name" value="N-ALPHA-ACETYLTRANSFERASE 50"/>
    <property type="match status" value="1"/>
</dbReference>
<accession>A0A133U6V8</accession>
<comment type="caution">
    <text evidence="4">The sequence shown here is derived from an EMBL/GenBank/DDBJ whole genome shotgun (WGS) entry which is preliminary data.</text>
</comment>
<gene>
    <name evidence="4" type="ORF">AKJ62_02075</name>
</gene>
<dbReference type="InterPro" id="IPR051556">
    <property type="entry name" value="N-term/lysine_N-AcTrnsfr"/>
</dbReference>
<organism evidence="4 5">
    <name type="scientific">candidate division MSBL1 archaeon SCGC-AAA259D14</name>
    <dbReference type="NCBI Taxonomy" id="1698261"/>
    <lineage>
        <taxon>Archaea</taxon>
        <taxon>Methanobacteriati</taxon>
        <taxon>Methanobacteriota</taxon>
        <taxon>candidate division MSBL1</taxon>
    </lineage>
</organism>
<name>A0A133U6V8_9EURY</name>
<dbReference type="PANTHER" id="PTHR42919">
    <property type="entry name" value="N-ALPHA-ACETYLTRANSFERASE"/>
    <property type="match status" value="1"/>
</dbReference>
<dbReference type="Proteomes" id="UP000070589">
    <property type="component" value="Unassembled WGS sequence"/>
</dbReference>
<dbReference type="Pfam" id="PF00583">
    <property type="entry name" value="Acetyltransf_1"/>
    <property type="match status" value="1"/>
</dbReference>
<keyword evidence="5" id="KW-1185">Reference proteome</keyword>
<dbReference type="EMBL" id="LHXL01000018">
    <property type="protein sequence ID" value="KXA89934.1"/>
    <property type="molecule type" value="Genomic_DNA"/>
</dbReference>
<dbReference type="InterPro" id="IPR000182">
    <property type="entry name" value="GNAT_dom"/>
</dbReference>
<keyword evidence="1" id="KW-0808">Transferase</keyword>
<dbReference type="SUPFAM" id="SSF55729">
    <property type="entry name" value="Acyl-CoA N-acyltransferases (Nat)"/>
    <property type="match status" value="1"/>
</dbReference>
<dbReference type="Gene3D" id="3.40.630.30">
    <property type="match status" value="1"/>
</dbReference>
<evidence type="ECO:0000313" key="5">
    <source>
        <dbReference type="Proteomes" id="UP000070589"/>
    </source>
</evidence>
<dbReference type="InterPro" id="IPR016181">
    <property type="entry name" value="Acyl_CoA_acyltransferase"/>
</dbReference>
<evidence type="ECO:0000256" key="2">
    <source>
        <dbReference type="ARBA" id="ARBA00023315"/>
    </source>
</evidence>
<reference evidence="4 5" key="1">
    <citation type="journal article" date="2016" name="Sci. Rep.">
        <title>Metabolic traits of an uncultured archaeal lineage -MSBL1- from brine pools of the Red Sea.</title>
        <authorList>
            <person name="Mwirichia R."/>
            <person name="Alam I."/>
            <person name="Rashid M."/>
            <person name="Vinu M."/>
            <person name="Ba-Alawi W."/>
            <person name="Anthony Kamau A."/>
            <person name="Kamanda Ngugi D."/>
            <person name="Goker M."/>
            <person name="Klenk H.P."/>
            <person name="Bajic V."/>
            <person name="Stingl U."/>
        </authorList>
    </citation>
    <scope>NUCLEOTIDE SEQUENCE [LARGE SCALE GENOMIC DNA]</scope>
    <source>
        <strain evidence="4">SCGC-AAA259D14</strain>
    </source>
</reference>
<evidence type="ECO:0000256" key="1">
    <source>
        <dbReference type="ARBA" id="ARBA00022679"/>
    </source>
</evidence>
<dbReference type="CDD" id="cd04301">
    <property type="entry name" value="NAT_SF"/>
    <property type="match status" value="1"/>
</dbReference>
<dbReference type="GO" id="GO:0008080">
    <property type="term" value="F:N-acetyltransferase activity"/>
    <property type="evidence" value="ECO:0007669"/>
    <property type="project" value="InterPro"/>
</dbReference>
<evidence type="ECO:0000259" key="3">
    <source>
        <dbReference type="PROSITE" id="PS51186"/>
    </source>
</evidence>
<dbReference type="NCBIfam" id="TIGR01575">
    <property type="entry name" value="rimI"/>
    <property type="match status" value="1"/>
</dbReference>
<evidence type="ECO:0000313" key="4">
    <source>
        <dbReference type="EMBL" id="KXA89934.1"/>
    </source>
</evidence>
<dbReference type="InterPro" id="IPR006464">
    <property type="entry name" value="AcTrfase_RimI/Ard1"/>
</dbReference>
<sequence length="161" mass="18793">MTEKINPQINVRLGRKEDLKEICEIERKSFPTSWPRSSFEHLLLQNSNIFLVASVGGRVVGYAIATVERSFSLSNIFNKKGHLLKIAVEEEMRRQGVGTSLLRSLEEKYRERDVEKIELEARIRNDEARKFYKKNEFEEKELIKNYYPDGANAVLMVKKID</sequence>